<feature type="compositionally biased region" description="Low complexity" evidence="1">
    <location>
        <begin position="106"/>
        <end position="119"/>
    </location>
</feature>
<reference evidence="3" key="1">
    <citation type="submission" date="2016-11" db="UniProtKB">
        <authorList>
            <consortium name="WormBaseParasite"/>
        </authorList>
    </citation>
    <scope>IDENTIFICATION</scope>
</reference>
<sequence>CADTLVAVFSRKFQFDVALRLNFILVSQSITQWLLLMPANGTDYSIEVRGSLWKGLIGQARDRLCRDLTTPKCRKGHIYGLLVPSALAGKTTASAVHRGRMRPRTRASSGHGSAARRAGPQGGQGSLIATCPQDLALYQEFRVHAISQRRCSTLAESSAWTRARSRGEESVSSIEPSRRFTWGAATPFQRRVSAAQSFVRLDGALLAARAGLLLILDEPTWSESLNSLVSNAQKPQHISGHITTHYIEEAAAKAIWWRLMREKARLLAESESRPNSAQIEFGETSLEFGVSEALLSSQCERGSDWLSAVPVVSLPVLQIVLFCLCVGPEPRDLRLAIVNDDVRGENYSREFNRITGRNKLGKSGGSQRQCLVGAGTSEEFFKGSLTPAPFNQSVVGLSNETLRQGSLHLLRMDDTQLSSQRRVAKEPSRRTCRTSLATCYEKVQARVFWPQSASRVADLPLLGSKDPTFTTSLWHRGMIIAPSCSSCRTRDSQLSVTFVSERAGTAAP</sequence>
<protein>
    <submittedName>
        <fullName evidence="3">ABC transporter domain-containing protein</fullName>
    </submittedName>
</protein>
<evidence type="ECO:0000313" key="3">
    <source>
        <dbReference type="WBParaSite" id="maker-unitig_35293-snap-gene-0.3-mRNA-1"/>
    </source>
</evidence>
<evidence type="ECO:0000313" key="2">
    <source>
        <dbReference type="Proteomes" id="UP000095280"/>
    </source>
</evidence>
<keyword evidence="2" id="KW-1185">Reference proteome</keyword>
<evidence type="ECO:0000256" key="1">
    <source>
        <dbReference type="SAM" id="MobiDB-lite"/>
    </source>
</evidence>
<organism evidence="2 3">
    <name type="scientific">Macrostomum lignano</name>
    <dbReference type="NCBI Taxonomy" id="282301"/>
    <lineage>
        <taxon>Eukaryota</taxon>
        <taxon>Metazoa</taxon>
        <taxon>Spiralia</taxon>
        <taxon>Lophotrochozoa</taxon>
        <taxon>Platyhelminthes</taxon>
        <taxon>Rhabditophora</taxon>
        <taxon>Macrostomorpha</taxon>
        <taxon>Macrostomida</taxon>
        <taxon>Macrostomidae</taxon>
        <taxon>Macrostomum</taxon>
    </lineage>
</organism>
<proteinExistence type="predicted"/>
<dbReference type="Proteomes" id="UP000095280">
    <property type="component" value="Unplaced"/>
</dbReference>
<dbReference type="AlphaFoldDB" id="A0A1I8FHN4"/>
<name>A0A1I8FHN4_9PLAT</name>
<accession>A0A1I8FHN4</accession>
<dbReference type="WBParaSite" id="maker-unitig_35293-snap-gene-0.3-mRNA-1">
    <property type="protein sequence ID" value="maker-unitig_35293-snap-gene-0.3-mRNA-1"/>
    <property type="gene ID" value="maker-unitig_35293-snap-gene-0.3"/>
</dbReference>
<feature type="region of interest" description="Disordered" evidence="1">
    <location>
        <begin position="93"/>
        <end position="125"/>
    </location>
</feature>